<reference evidence="1 2" key="1">
    <citation type="journal article" date="2016" name="Mol. Biol. Evol.">
        <title>Comparative Genomics of Early-Diverging Mushroom-Forming Fungi Provides Insights into the Origins of Lignocellulose Decay Capabilities.</title>
        <authorList>
            <person name="Nagy L.G."/>
            <person name="Riley R."/>
            <person name="Tritt A."/>
            <person name="Adam C."/>
            <person name="Daum C."/>
            <person name="Floudas D."/>
            <person name="Sun H."/>
            <person name="Yadav J.S."/>
            <person name="Pangilinan J."/>
            <person name="Larsson K.H."/>
            <person name="Matsuura K."/>
            <person name="Barry K."/>
            <person name="Labutti K."/>
            <person name="Kuo R."/>
            <person name="Ohm R.A."/>
            <person name="Bhattacharya S.S."/>
            <person name="Shirouzu T."/>
            <person name="Yoshinaga Y."/>
            <person name="Martin F.M."/>
            <person name="Grigoriev I.V."/>
            <person name="Hibbett D.S."/>
        </authorList>
    </citation>
    <scope>NUCLEOTIDE SEQUENCE [LARGE SCALE GENOMIC DNA]</scope>
    <source>
        <strain evidence="1 2">HHB12029</strain>
    </source>
</reference>
<keyword evidence="2" id="KW-1185">Reference proteome</keyword>
<name>A0A166B1G5_EXIGL</name>
<organism evidence="1 2">
    <name type="scientific">Exidia glandulosa HHB12029</name>
    <dbReference type="NCBI Taxonomy" id="1314781"/>
    <lineage>
        <taxon>Eukaryota</taxon>
        <taxon>Fungi</taxon>
        <taxon>Dikarya</taxon>
        <taxon>Basidiomycota</taxon>
        <taxon>Agaricomycotina</taxon>
        <taxon>Agaricomycetes</taxon>
        <taxon>Auriculariales</taxon>
        <taxon>Exidiaceae</taxon>
        <taxon>Exidia</taxon>
    </lineage>
</organism>
<evidence type="ECO:0000313" key="1">
    <source>
        <dbReference type="EMBL" id="KZV97059.1"/>
    </source>
</evidence>
<sequence>MRTRKYKTGTSDKRPIATLPLTSTVLSSIMAQFDPRPLSRIWSLECIGLILGHLLNVPQERFASLNLDAFNDRQLAATSTGGVSWDPWRLLLVSKLWRGLGEPLLYYTVVVRSQAQAQALSDTFREHPALAGHVRQLRLEGLYEIAGAHVLHCTAATVLAVWLEVSMYSITRDPNDIAQAVALSWLNPRRAILHNGHGFQGDDSVPAYVAAAIGAWSQLEYVQWTFGFSSTSKQERAIAASLGTLRRLEIIDIPWRCTPSLEALKLAAVSPALRRVITYKHFTPEMVAWFSSNAPSVILQGVDESLRSYHEDQRSLDEYIEHFCSNTAPSLYRRNEMENAPPRHTRHIPGEILDLVIVMALRHKPDPHEEYRYPMKCLAWYNKKNSIALLQVSRQVREITLSYLVRRPFFGSISKMVSFTNFMLTRPDLTHRVTALEFNPSTYDQYSSPNPLDLDRETCPTSAILSCFFDLPSTLHWRRTPPGAWVS</sequence>
<dbReference type="EMBL" id="KV425935">
    <property type="protein sequence ID" value="KZV97059.1"/>
    <property type="molecule type" value="Genomic_DNA"/>
</dbReference>
<accession>A0A166B1G5</accession>
<proteinExistence type="predicted"/>
<evidence type="ECO:0008006" key="3">
    <source>
        <dbReference type="Google" id="ProtNLM"/>
    </source>
</evidence>
<dbReference type="Proteomes" id="UP000077266">
    <property type="component" value="Unassembled WGS sequence"/>
</dbReference>
<protein>
    <recommendedName>
        <fullName evidence="3">F-box domain-containing protein</fullName>
    </recommendedName>
</protein>
<evidence type="ECO:0000313" key="2">
    <source>
        <dbReference type="Proteomes" id="UP000077266"/>
    </source>
</evidence>
<gene>
    <name evidence="1" type="ORF">EXIGLDRAFT_833181</name>
</gene>
<dbReference type="InParanoid" id="A0A166B1G5"/>
<dbReference type="AlphaFoldDB" id="A0A166B1G5"/>